<dbReference type="OrthoDB" id="257098at2"/>
<dbReference type="PANTHER" id="PTHR43540:SF6">
    <property type="entry name" value="ISOCHORISMATASE-LIKE DOMAIN-CONTAINING PROTEIN"/>
    <property type="match status" value="1"/>
</dbReference>
<dbReference type="Proteomes" id="UP000198660">
    <property type="component" value="Unassembled WGS sequence"/>
</dbReference>
<dbReference type="InterPro" id="IPR000868">
    <property type="entry name" value="Isochorismatase-like_dom"/>
</dbReference>
<accession>A0A1I6PCH4</accession>
<protein>
    <submittedName>
        <fullName evidence="4">Nicotinamidase-related amidase</fullName>
    </submittedName>
</protein>
<dbReference type="InterPro" id="IPR036380">
    <property type="entry name" value="Isochorismatase-like_sf"/>
</dbReference>
<comment type="similarity">
    <text evidence="1">Belongs to the isochorismatase family.</text>
</comment>
<sequence>MKVALLIVDMQKEFLEEQKEALQVAAACEYINHVANTLRGKEHLVVHIQDVEGRAQTDFDREDVVSEIKVDSADLLITKEYSNAFWKTELEQYLLEKEVHFVIVAGFAAEYCVLFTYNGAMERGFNPVILQNGIISTKRESVDQTYRDRHVLSYTAIDYMMR</sequence>
<dbReference type="RefSeq" id="WP_091833313.1">
    <property type="nucleotide sequence ID" value="NZ_FPAA01000001.1"/>
</dbReference>
<name>A0A1I6PCH4_9BACL</name>
<dbReference type="AlphaFoldDB" id="A0A1I6PCH4"/>
<evidence type="ECO:0000259" key="3">
    <source>
        <dbReference type="Pfam" id="PF00857"/>
    </source>
</evidence>
<dbReference type="SUPFAM" id="SSF52499">
    <property type="entry name" value="Isochorismatase-like hydrolases"/>
    <property type="match status" value="1"/>
</dbReference>
<keyword evidence="5" id="KW-1185">Reference proteome</keyword>
<dbReference type="CDD" id="cd00431">
    <property type="entry name" value="cysteine_hydrolases"/>
    <property type="match status" value="1"/>
</dbReference>
<dbReference type="EMBL" id="FPAA01000001">
    <property type="protein sequence ID" value="SFS37795.1"/>
    <property type="molecule type" value="Genomic_DNA"/>
</dbReference>
<dbReference type="Pfam" id="PF00857">
    <property type="entry name" value="Isochorismatase"/>
    <property type="match status" value="1"/>
</dbReference>
<dbReference type="InterPro" id="IPR050272">
    <property type="entry name" value="Isochorismatase-like_hydrls"/>
</dbReference>
<evidence type="ECO:0000313" key="4">
    <source>
        <dbReference type="EMBL" id="SFS37795.1"/>
    </source>
</evidence>
<evidence type="ECO:0000313" key="5">
    <source>
        <dbReference type="Proteomes" id="UP000198660"/>
    </source>
</evidence>
<dbReference type="Gene3D" id="3.40.50.850">
    <property type="entry name" value="Isochorismatase-like"/>
    <property type="match status" value="1"/>
</dbReference>
<proteinExistence type="inferred from homology"/>
<keyword evidence="2" id="KW-0378">Hydrolase</keyword>
<dbReference type="PANTHER" id="PTHR43540">
    <property type="entry name" value="PEROXYUREIDOACRYLATE/UREIDOACRYLATE AMIDOHYDROLASE-RELATED"/>
    <property type="match status" value="1"/>
</dbReference>
<reference evidence="5" key="1">
    <citation type="submission" date="2016-10" db="EMBL/GenBank/DDBJ databases">
        <authorList>
            <person name="Varghese N."/>
            <person name="Submissions S."/>
        </authorList>
    </citation>
    <scope>NUCLEOTIDE SEQUENCE [LARGE SCALE GENOMIC DNA]</scope>
    <source>
        <strain evidence="5">DSM 45789</strain>
    </source>
</reference>
<gene>
    <name evidence="4" type="ORF">SAMN05444972_101498</name>
</gene>
<evidence type="ECO:0000256" key="1">
    <source>
        <dbReference type="ARBA" id="ARBA00006336"/>
    </source>
</evidence>
<feature type="domain" description="Isochorismatase-like" evidence="3">
    <location>
        <begin position="4"/>
        <end position="145"/>
    </location>
</feature>
<organism evidence="4 5">
    <name type="scientific">Marininema halotolerans</name>
    <dbReference type="NCBI Taxonomy" id="1155944"/>
    <lineage>
        <taxon>Bacteria</taxon>
        <taxon>Bacillati</taxon>
        <taxon>Bacillota</taxon>
        <taxon>Bacilli</taxon>
        <taxon>Bacillales</taxon>
        <taxon>Thermoactinomycetaceae</taxon>
        <taxon>Marininema</taxon>
    </lineage>
</organism>
<evidence type="ECO:0000256" key="2">
    <source>
        <dbReference type="ARBA" id="ARBA00022801"/>
    </source>
</evidence>
<dbReference type="GO" id="GO:0016787">
    <property type="term" value="F:hydrolase activity"/>
    <property type="evidence" value="ECO:0007669"/>
    <property type="project" value="UniProtKB-KW"/>
</dbReference>